<sequence>MITIIYFIIFFCATYLPAIRIGGIPLLISDFFLGFLFLISLLNIRNLRKDNRAFYSSIFLIPFIWGLVLVCFRGIFDNFYLKDLVLPIINFKMFVFVFTTLVLWEKINKNILIKLVLSLVIIQLIVATLQKLGVPGFSSGMLYSFAVNNAMNNVYYGGNVAYIIATHLNVTFRPIGFLGSPTILATFFLVIFYLQLLINNSKTLIGLIYYSILLCFSKITIISFLFYDSLIKPIFNKNLKKLMISVFVTIFICVGFLIFINYNQRMNEYVMLFINGDDYGVTHRISVIDFMQNMSVTGLLFGTGGEPPFIFDSGFLLTIFRFGIIYLALVYWSYYKIFKIFSFKNSHLFLIIIFVFADLTIGSFHNQMFFYLIGFSIIFTLQGIQKSNCDDESIVEKY</sequence>
<gene>
    <name evidence="2" type="ORF">H8J20_11950</name>
</gene>
<feature type="transmembrane region" description="Helical" evidence="1">
    <location>
        <begin position="111"/>
        <end position="133"/>
    </location>
</feature>
<evidence type="ECO:0000256" key="1">
    <source>
        <dbReference type="SAM" id="Phobius"/>
    </source>
</evidence>
<keyword evidence="1" id="KW-1133">Transmembrane helix</keyword>
<keyword evidence="1" id="KW-0812">Transmembrane</keyword>
<feature type="transmembrane region" description="Helical" evidence="1">
    <location>
        <begin position="242"/>
        <end position="262"/>
    </location>
</feature>
<feature type="transmembrane region" description="Helical" evidence="1">
    <location>
        <begin position="346"/>
        <end position="362"/>
    </location>
</feature>
<feature type="transmembrane region" description="Helical" evidence="1">
    <location>
        <begin position="177"/>
        <end position="196"/>
    </location>
</feature>
<protein>
    <submittedName>
        <fullName evidence="2">Uncharacterized protein</fullName>
    </submittedName>
</protein>
<keyword evidence="1" id="KW-0472">Membrane</keyword>
<organism evidence="2 3">
    <name type="scientific">Serratia fonticola</name>
    <dbReference type="NCBI Taxonomy" id="47917"/>
    <lineage>
        <taxon>Bacteria</taxon>
        <taxon>Pseudomonadati</taxon>
        <taxon>Pseudomonadota</taxon>
        <taxon>Gammaproteobacteria</taxon>
        <taxon>Enterobacterales</taxon>
        <taxon>Yersiniaceae</taxon>
        <taxon>Serratia</taxon>
    </lineage>
</organism>
<dbReference type="AlphaFoldDB" id="A0AAW3WT61"/>
<feature type="transmembrane region" description="Helical" evidence="1">
    <location>
        <begin position="54"/>
        <end position="76"/>
    </location>
</feature>
<name>A0AAW3WT61_SERFO</name>
<reference evidence="2" key="1">
    <citation type="submission" date="2020-08" db="EMBL/GenBank/DDBJ databases">
        <title>Food and environmental bacterial isolates.</title>
        <authorList>
            <person name="Richter L."/>
            <person name="Du Plessis E.M."/>
            <person name="Duvenage S."/>
            <person name="Allam M."/>
            <person name="Korsten L."/>
        </authorList>
    </citation>
    <scope>NUCLEOTIDE SEQUENCE</scope>
    <source>
        <strain evidence="2">UPMP2127</strain>
    </source>
</reference>
<proteinExistence type="predicted"/>
<dbReference type="Proteomes" id="UP000659084">
    <property type="component" value="Unassembled WGS sequence"/>
</dbReference>
<feature type="transmembrane region" description="Helical" evidence="1">
    <location>
        <begin position="315"/>
        <end position="334"/>
    </location>
</feature>
<feature type="transmembrane region" description="Helical" evidence="1">
    <location>
        <begin position="208"/>
        <end position="230"/>
    </location>
</feature>
<evidence type="ECO:0000313" key="2">
    <source>
        <dbReference type="EMBL" id="MBC3212852.1"/>
    </source>
</evidence>
<comment type="caution">
    <text evidence="2">The sequence shown here is derived from an EMBL/GenBank/DDBJ whole genome shotgun (WGS) entry which is preliminary data.</text>
</comment>
<feature type="transmembrane region" description="Helical" evidence="1">
    <location>
        <begin position="24"/>
        <end position="42"/>
    </location>
</feature>
<dbReference type="RefSeq" id="WP_094982909.1">
    <property type="nucleotide sequence ID" value="NZ_CP183218.1"/>
</dbReference>
<dbReference type="EMBL" id="JACNYO010000010">
    <property type="protein sequence ID" value="MBC3212852.1"/>
    <property type="molecule type" value="Genomic_DNA"/>
</dbReference>
<feature type="transmembrane region" description="Helical" evidence="1">
    <location>
        <begin position="88"/>
        <end position="104"/>
    </location>
</feature>
<evidence type="ECO:0000313" key="3">
    <source>
        <dbReference type="Proteomes" id="UP000659084"/>
    </source>
</evidence>
<accession>A0AAW3WT61</accession>